<comment type="caution">
    <text evidence="2">The sequence shown here is derived from an EMBL/GenBank/DDBJ whole genome shotgun (WGS) entry which is preliminary data.</text>
</comment>
<feature type="region of interest" description="Disordered" evidence="1">
    <location>
        <begin position="1"/>
        <end position="39"/>
    </location>
</feature>
<accession>A0ABT8HXY4</accession>
<gene>
    <name evidence="2" type="ORF">QYB97_12655</name>
</gene>
<name>A0ABT8HXY4_9BACL</name>
<evidence type="ECO:0000313" key="2">
    <source>
        <dbReference type="EMBL" id="MDN4525335.1"/>
    </source>
</evidence>
<dbReference type="EMBL" id="JAUHTR010000006">
    <property type="protein sequence ID" value="MDN4525335.1"/>
    <property type="molecule type" value="Genomic_DNA"/>
</dbReference>
<evidence type="ECO:0000313" key="3">
    <source>
        <dbReference type="Proteomes" id="UP001172721"/>
    </source>
</evidence>
<protein>
    <recommendedName>
        <fullName evidence="4">Phage protein</fullName>
    </recommendedName>
</protein>
<feature type="compositionally biased region" description="Basic and acidic residues" evidence="1">
    <location>
        <begin position="1"/>
        <end position="13"/>
    </location>
</feature>
<evidence type="ECO:0008006" key="4">
    <source>
        <dbReference type="Google" id="ProtNLM"/>
    </source>
</evidence>
<evidence type="ECO:0000256" key="1">
    <source>
        <dbReference type="SAM" id="MobiDB-lite"/>
    </source>
</evidence>
<keyword evidence="3" id="KW-1185">Reference proteome</keyword>
<dbReference type="Proteomes" id="UP001172721">
    <property type="component" value="Unassembled WGS sequence"/>
</dbReference>
<dbReference type="RefSeq" id="WP_301166374.1">
    <property type="nucleotide sequence ID" value="NZ_JAUHTR010000006.1"/>
</dbReference>
<sequence length="59" mass="7134">MKLYDRLSAEQKRKLNNIKRPDKKKRKKKNKGFSERDLKDLMGVNRDTYKRVNGAIRKK</sequence>
<reference evidence="2" key="1">
    <citation type="submission" date="2023-07" db="EMBL/GenBank/DDBJ databases">
        <title>Fictibacillus sp. isolated from freshwater pond.</title>
        <authorList>
            <person name="Kirdat K."/>
            <person name="Bhat A."/>
            <person name="Mourya A."/>
            <person name="Yadav A."/>
        </authorList>
    </citation>
    <scope>NUCLEOTIDE SEQUENCE</scope>
    <source>
        <strain evidence="2">NE201</strain>
    </source>
</reference>
<proteinExistence type="predicted"/>
<feature type="compositionally biased region" description="Basic residues" evidence="1">
    <location>
        <begin position="14"/>
        <end position="31"/>
    </location>
</feature>
<organism evidence="2 3">
    <name type="scientific">Fictibacillus fluitans</name>
    <dbReference type="NCBI Taxonomy" id="3058422"/>
    <lineage>
        <taxon>Bacteria</taxon>
        <taxon>Bacillati</taxon>
        <taxon>Bacillota</taxon>
        <taxon>Bacilli</taxon>
        <taxon>Bacillales</taxon>
        <taxon>Fictibacillaceae</taxon>
        <taxon>Fictibacillus</taxon>
    </lineage>
</organism>